<keyword evidence="1" id="KW-0472">Membrane</keyword>
<proteinExistence type="predicted"/>
<accession>A0ABC8YUM9</accession>
<evidence type="ECO:0000313" key="2">
    <source>
        <dbReference type="EMBL" id="CAL4948461.1"/>
    </source>
</evidence>
<evidence type="ECO:0008006" key="4">
    <source>
        <dbReference type="Google" id="ProtNLM"/>
    </source>
</evidence>
<feature type="transmembrane region" description="Helical" evidence="1">
    <location>
        <begin position="12"/>
        <end position="30"/>
    </location>
</feature>
<name>A0ABC8YUM9_9POAL</name>
<gene>
    <name evidence="2" type="ORF">URODEC1_LOCUS37419</name>
</gene>
<keyword evidence="1" id="KW-0812">Transmembrane</keyword>
<keyword evidence="3" id="KW-1185">Reference proteome</keyword>
<keyword evidence="1" id="KW-1133">Transmembrane helix</keyword>
<dbReference type="EMBL" id="OZ075127">
    <property type="protein sequence ID" value="CAL4948461.1"/>
    <property type="molecule type" value="Genomic_DNA"/>
</dbReference>
<sequence>MEQLESKTQEIVAHAISLSIFLAVILWAIWTTCVNIRDDTEFSKGYYQVEITGVEAPTGFPAAQPEAASSPPRFNITARVVNRHKNEQLLLQSWVVDVSYAGIPLGTGSLPEICLEKMAEKEATVTTSTELIGLDAEVRRRAELLESQLGGLQLQIDMLLGYTVRRRSGRLIHSKQWLWCNAKLDGQPSPYRCHIYQYRKPIALFSPDGLH</sequence>
<dbReference type="Proteomes" id="UP001497457">
    <property type="component" value="Chromosome 17b"/>
</dbReference>
<evidence type="ECO:0000256" key="1">
    <source>
        <dbReference type="SAM" id="Phobius"/>
    </source>
</evidence>
<evidence type="ECO:0000313" key="3">
    <source>
        <dbReference type="Proteomes" id="UP001497457"/>
    </source>
</evidence>
<dbReference type="AlphaFoldDB" id="A0ABC8YUM9"/>
<protein>
    <recommendedName>
        <fullName evidence="4">Late embryogenesis abundant protein LEA-2 subgroup domain-containing protein</fullName>
    </recommendedName>
</protein>
<reference evidence="2" key="1">
    <citation type="submission" date="2024-10" db="EMBL/GenBank/DDBJ databases">
        <authorList>
            <person name="Ryan C."/>
        </authorList>
    </citation>
    <scope>NUCLEOTIDE SEQUENCE [LARGE SCALE GENOMIC DNA]</scope>
</reference>
<organism evidence="2 3">
    <name type="scientific">Urochloa decumbens</name>
    <dbReference type="NCBI Taxonomy" id="240449"/>
    <lineage>
        <taxon>Eukaryota</taxon>
        <taxon>Viridiplantae</taxon>
        <taxon>Streptophyta</taxon>
        <taxon>Embryophyta</taxon>
        <taxon>Tracheophyta</taxon>
        <taxon>Spermatophyta</taxon>
        <taxon>Magnoliopsida</taxon>
        <taxon>Liliopsida</taxon>
        <taxon>Poales</taxon>
        <taxon>Poaceae</taxon>
        <taxon>PACMAD clade</taxon>
        <taxon>Panicoideae</taxon>
        <taxon>Panicodae</taxon>
        <taxon>Paniceae</taxon>
        <taxon>Melinidinae</taxon>
        <taxon>Urochloa</taxon>
    </lineage>
</organism>
<dbReference type="PANTHER" id="PTHR33994">
    <property type="entry name" value="OS04G0515000 PROTEIN"/>
    <property type="match status" value="1"/>
</dbReference>